<gene>
    <name evidence="1" type="ORF">BV25DRAFT_522303</name>
</gene>
<reference evidence="1" key="1">
    <citation type="submission" date="2021-03" db="EMBL/GenBank/DDBJ databases">
        <authorList>
            <consortium name="DOE Joint Genome Institute"/>
            <person name="Ahrendt S."/>
            <person name="Looney B.P."/>
            <person name="Miyauchi S."/>
            <person name="Morin E."/>
            <person name="Drula E."/>
            <person name="Courty P.E."/>
            <person name="Chicoki N."/>
            <person name="Fauchery L."/>
            <person name="Kohler A."/>
            <person name="Kuo A."/>
            <person name="Labutti K."/>
            <person name="Pangilinan J."/>
            <person name="Lipzen A."/>
            <person name="Riley R."/>
            <person name="Andreopoulos W."/>
            <person name="He G."/>
            <person name="Johnson J."/>
            <person name="Barry K.W."/>
            <person name="Grigoriev I.V."/>
            <person name="Nagy L."/>
            <person name="Hibbett D."/>
            <person name="Henrissat B."/>
            <person name="Matheny P.B."/>
            <person name="Labbe J."/>
            <person name="Martin F."/>
        </authorList>
    </citation>
    <scope>NUCLEOTIDE SEQUENCE</scope>
    <source>
        <strain evidence="1">HHB10654</strain>
    </source>
</reference>
<dbReference type="EMBL" id="MU277188">
    <property type="protein sequence ID" value="KAI0068114.1"/>
    <property type="molecule type" value="Genomic_DNA"/>
</dbReference>
<sequence>MSNTPKQFKKGFQYPLQDQNLPGLQHKLDPEPVSDITADGQHYKAAGKLVGRKAIVTGADSGIGRSVALLYALEGADLTLTYLPAEKSDIEETVKIINEKTNNSRKIHSVETDLTSEKACQALVQQHLQQHGQLTTLALNHGLQHSNTDITTLETDKWLETFQTNIHSFFFIVKHAVGHMPEGSSIVFNASINFAVGHPELVDYTATKGAMIGFMRSLSNQIVGERGIRVNAVAPGPIWTPLIVSTMTESSKKSFGLSTPMGRAGQPIEVASCFVFLSSADSSYITGQVLHVNGGVVIN</sequence>
<name>A0ACB8TI72_9AGAM</name>
<keyword evidence="2" id="KW-1185">Reference proteome</keyword>
<accession>A0ACB8TI72</accession>
<proteinExistence type="predicted"/>
<protein>
    <submittedName>
        <fullName evidence="1">NAD-P-binding protein</fullName>
    </submittedName>
</protein>
<organism evidence="1 2">
    <name type="scientific">Artomyces pyxidatus</name>
    <dbReference type="NCBI Taxonomy" id="48021"/>
    <lineage>
        <taxon>Eukaryota</taxon>
        <taxon>Fungi</taxon>
        <taxon>Dikarya</taxon>
        <taxon>Basidiomycota</taxon>
        <taxon>Agaricomycotina</taxon>
        <taxon>Agaricomycetes</taxon>
        <taxon>Russulales</taxon>
        <taxon>Auriscalpiaceae</taxon>
        <taxon>Artomyces</taxon>
    </lineage>
</organism>
<evidence type="ECO:0000313" key="2">
    <source>
        <dbReference type="Proteomes" id="UP000814140"/>
    </source>
</evidence>
<reference evidence="1" key="2">
    <citation type="journal article" date="2022" name="New Phytol.">
        <title>Evolutionary transition to the ectomycorrhizal habit in the genomes of a hyperdiverse lineage of mushroom-forming fungi.</title>
        <authorList>
            <person name="Looney B."/>
            <person name="Miyauchi S."/>
            <person name="Morin E."/>
            <person name="Drula E."/>
            <person name="Courty P.E."/>
            <person name="Kohler A."/>
            <person name="Kuo A."/>
            <person name="LaButti K."/>
            <person name="Pangilinan J."/>
            <person name="Lipzen A."/>
            <person name="Riley R."/>
            <person name="Andreopoulos W."/>
            <person name="He G."/>
            <person name="Johnson J."/>
            <person name="Nolan M."/>
            <person name="Tritt A."/>
            <person name="Barry K.W."/>
            <person name="Grigoriev I.V."/>
            <person name="Nagy L.G."/>
            <person name="Hibbett D."/>
            <person name="Henrissat B."/>
            <person name="Matheny P.B."/>
            <person name="Labbe J."/>
            <person name="Martin F.M."/>
        </authorList>
    </citation>
    <scope>NUCLEOTIDE SEQUENCE</scope>
    <source>
        <strain evidence="1">HHB10654</strain>
    </source>
</reference>
<dbReference type="Proteomes" id="UP000814140">
    <property type="component" value="Unassembled WGS sequence"/>
</dbReference>
<evidence type="ECO:0000313" key="1">
    <source>
        <dbReference type="EMBL" id="KAI0068114.1"/>
    </source>
</evidence>
<comment type="caution">
    <text evidence="1">The sequence shown here is derived from an EMBL/GenBank/DDBJ whole genome shotgun (WGS) entry which is preliminary data.</text>
</comment>